<proteinExistence type="predicted"/>
<dbReference type="PANTHER" id="PTHR47429">
    <property type="entry name" value="PROTEIN TWIN LOV 1"/>
    <property type="match status" value="1"/>
</dbReference>
<dbReference type="AlphaFoldDB" id="A0A6A5TT20"/>
<dbReference type="PROSITE" id="PS50113">
    <property type="entry name" value="PAC"/>
    <property type="match status" value="1"/>
</dbReference>
<name>A0A6A5TT20_9PLEO</name>
<keyword evidence="2" id="KW-0288">FMN</keyword>
<dbReference type="PANTHER" id="PTHR47429:SF9">
    <property type="entry name" value="PAS DOMAIN-CONTAINING PROTEIN"/>
    <property type="match status" value="1"/>
</dbReference>
<sequence length="388" mass="43114">MRDLVQGLAEVYCLTDPKQPDNPVVFASEEFYNTTQYGREYVIGRNCRFLQGPKTQKPAIKRISNAIHNVQEISEILLNYRDGSPFLNLVMMAPLYDSRGGVRYFIGAQIDISHLLENGRGLESFKHLLEQDEEALEKAKHPDSQLSRLEHKPSTFLRELGTLLNDEEVEAVKQRDREANTTVSGRPGSVSSGISTTSAPAGQRRYVGMEDSDDNIWPPSVFDADGKLPGVYQNYLLARPYPSLRIIFTSPALRIPGLPQSTLMDRIGGPQHVCEGIQEALAQGLGVTAKISWLTQPSRSNTQNSTTNDDASMSTGDCDTLYGGRSRWIHCTPLIGSDARPGVIMIVWSTKKRSLENWGLNVPRCATCTPSKHFDTSTSPRKAESWVE</sequence>
<keyword evidence="1" id="KW-0285">Flavoprotein</keyword>
<evidence type="ECO:0000256" key="1">
    <source>
        <dbReference type="ARBA" id="ARBA00022630"/>
    </source>
</evidence>
<evidence type="ECO:0000256" key="2">
    <source>
        <dbReference type="ARBA" id="ARBA00022643"/>
    </source>
</evidence>
<evidence type="ECO:0000313" key="6">
    <source>
        <dbReference type="EMBL" id="KAF1956093.1"/>
    </source>
</evidence>
<gene>
    <name evidence="6" type="ORF">CC80DRAFT_68931</name>
</gene>
<accession>A0A6A5TT20</accession>
<protein>
    <recommendedName>
        <fullName evidence="5">PAC domain-containing protein</fullName>
    </recommendedName>
</protein>
<dbReference type="InterPro" id="IPR000014">
    <property type="entry name" value="PAS"/>
</dbReference>
<dbReference type="Gene3D" id="3.30.450.20">
    <property type="entry name" value="PAS domain"/>
    <property type="match status" value="1"/>
</dbReference>
<organism evidence="6 7">
    <name type="scientific">Byssothecium circinans</name>
    <dbReference type="NCBI Taxonomy" id="147558"/>
    <lineage>
        <taxon>Eukaryota</taxon>
        <taxon>Fungi</taxon>
        <taxon>Dikarya</taxon>
        <taxon>Ascomycota</taxon>
        <taxon>Pezizomycotina</taxon>
        <taxon>Dothideomycetes</taxon>
        <taxon>Pleosporomycetidae</taxon>
        <taxon>Pleosporales</taxon>
        <taxon>Massarineae</taxon>
        <taxon>Massarinaceae</taxon>
        <taxon>Byssothecium</taxon>
    </lineage>
</organism>
<keyword evidence="7" id="KW-1185">Reference proteome</keyword>
<dbReference type="CDD" id="cd00130">
    <property type="entry name" value="PAS"/>
    <property type="match status" value="1"/>
</dbReference>
<dbReference type="EMBL" id="ML976992">
    <property type="protein sequence ID" value="KAF1956093.1"/>
    <property type="molecule type" value="Genomic_DNA"/>
</dbReference>
<dbReference type="Pfam" id="PF13426">
    <property type="entry name" value="PAS_9"/>
    <property type="match status" value="1"/>
</dbReference>
<feature type="region of interest" description="Disordered" evidence="4">
    <location>
        <begin position="174"/>
        <end position="201"/>
    </location>
</feature>
<reference evidence="6" key="1">
    <citation type="journal article" date="2020" name="Stud. Mycol.">
        <title>101 Dothideomycetes genomes: a test case for predicting lifestyles and emergence of pathogens.</title>
        <authorList>
            <person name="Haridas S."/>
            <person name="Albert R."/>
            <person name="Binder M."/>
            <person name="Bloem J."/>
            <person name="Labutti K."/>
            <person name="Salamov A."/>
            <person name="Andreopoulos B."/>
            <person name="Baker S."/>
            <person name="Barry K."/>
            <person name="Bills G."/>
            <person name="Bluhm B."/>
            <person name="Cannon C."/>
            <person name="Castanera R."/>
            <person name="Culley D."/>
            <person name="Daum C."/>
            <person name="Ezra D."/>
            <person name="Gonzalez J."/>
            <person name="Henrissat B."/>
            <person name="Kuo A."/>
            <person name="Liang C."/>
            <person name="Lipzen A."/>
            <person name="Lutzoni F."/>
            <person name="Magnuson J."/>
            <person name="Mondo S."/>
            <person name="Nolan M."/>
            <person name="Ohm R."/>
            <person name="Pangilinan J."/>
            <person name="Park H.-J."/>
            <person name="Ramirez L."/>
            <person name="Alfaro M."/>
            <person name="Sun H."/>
            <person name="Tritt A."/>
            <person name="Yoshinaga Y."/>
            <person name="Zwiers L.-H."/>
            <person name="Turgeon B."/>
            <person name="Goodwin S."/>
            <person name="Spatafora J."/>
            <person name="Crous P."/>
            <person name="Grigoriev I."/>
        </authorList>
    </citation>
    <scope>NUCLEOTIDE SEQUENCE</scope>
    <source>
        <strain evidence="6">CBS 675.92</strain>
    </source>
</reference>
<dbReference type="Proteomes" id="UP000800035">
    <property type="component" value="Unassembled WGS sequence"/>
</dbReference>
<evidence type="ECO:0000256" key="4">
    <source>
        <dbReference type="SAM" id="MobiDB-lite"/>
    </source>
</evidence>
<feature type="compositionally biased region" description="Polar residues" evidence="4">
    <location>
        <begin position="180"/>
        <end position="200"/>
    </location>
</feature>
<dbReference type="GO" id="GO:0005634">
    <property type="term" value="C:nucleus"/>
    <property type="evidence" value="ECO:0007669"/>
    <property type="project" value="TreeGrafter"/>
</dbReference>
<keyword evidence="3" id="KW-0157">Chromophore</keyword>
<dbReference type="OrthoDB" id="447251at2759"/>
<feature type="region of interest" description="Disordered" evidence="4">
    <location>
        <begin position="296"/>
        <end position="315"/>
    </location>
</feature>
<evidence type="ECO:0000256" key="3">
    <source>
        <dbReference type="ARBA" id="ARBA00022991"/>
    </source>
</evidence>
<feature type="domain" description="PAC" evidence="5">
    <location>
        <begin position="71"/>
        <end position="124"/>
    </location>
</feature>
<evidence type="ECO:0000313" key="7">
    <source>
        <dbReference type="Proteomes" id="UP000800035"/>
    </source>
</evidence>
<dbReference type="InterPro" id="IPR035965">
    <property type="entry name" value="PAS-like_dom_sf"/>
</dbReference>
<evidence type="ECO:0000259" key="5">
    <source>
        <dbReference type="PROSITE" id="PS50113"/>
    </source>
</evidence>
<dbReference type="SUPFAM" id="SSF55785">
    <property type="entry name" value="PYP-like sensor domain (PAS domain)"/>
    <property type="match status" value="1"/>
</dbReference>
<dbReference type="InterPro" id="IPR000700">
    <property type="entry name" value="PAS-assoc_C"/>
</dbReference>